<dbReference type="AlphaFoldDB" id="A0A9D2S3R2"/>
<dbReference type="PROSITE" id="PS51257">
    <property type="entry name" value="PROKAR_LIPOPROTEIN"/>
    <property type="match status" value="1"/>
</dbReference>
<protein>
    <recommendedName>
        <fullName evidence="5">Lipoprotein</fullName>
    </recommendedName>
</protein>
<feature type="compositionally biased region" description="Low complexity" evidence="1">
    <location>
        <begin position="36"/>
        <end position="52"/>
    </location>
</feature>
<dbReference type="EMBL" id="DWYG01000111">
    <property type="protein sequence ID" value="HJB42171.1"/>
    <property type="molecule type" value="Genomic_DNA"/>
</dbReference>
<evidence type="ECO:0000256" key="1">
    <source>
        <dbReference type="SAM" id="MobiDB-lite"/>
    </source>
</evidence>
<accession>A0A9D2S3R2</accession>
<evidence type="ECO:0000313" key="3">
    <source>
        <dbReference type="EMBL" id="HJB42171.1"/>
    </source>
</evidence>
<gene>
    <name evidence="3" type="ORF">H9945_06700</name>
</gene>
<evidence type="ECO:0008006" key="5">
    <source>
        <dbReference type="Google" id="ProtNLM"/>
    </source>
</evidence>
<keyword evidence="2" id="KW-0732">Signal</keyword>
<feature type="region of interest" description="Disordered" evidence="1">
    <location>
        <begin position="23"/>
        <end position="65"/>
    </location>
</feature>
<sequence length="409" mass="42354">MRASLFPRLGALALAAALAGCSAAAPAPTPTPAPTTAPTSAPTAAPTASPLPTAAPDPLPGPDAATSAAMAETLLARRGTATDLPLVGLVAEAEETDAGTTLLAYRVEDLLTPQPVPGETAALPVWQDTSWQPNGVPAIGLTEEEMRALADEAAETLGAEILSYETLTPHESIEALDLPGVTRDSVYSVQGEASGLRIKVWGDGELAVWFDAARPLPDGFAPPADEATGTALAAHWGEALAGLLGYAAPEALWYTTDADIYGTQTPTVLVYESAADPVESYLNRTLAPTALYFDESGALTGLRRESLRACEKLGDYPLLTADEARALLLAGEGFGGEAPAAEAIEAVELGYAGGAYKLPCYRFYVRDEAAPMPDPLAAGLTPYTVHLVPAIDTAYWGESTPIGPRYGEP</sequence>
<evidence type="ECO:0000256" key="2">
    <source>
        <dbReference type="SAM" id="SignalP"/>
    </source>
</evidence>
<reference evidence="3" key="1">
    <citation type="journal article" date="2021" name="PeerJ">
        <title>Extensive microbial diversity within the chicken gut microbiome revealed by metagenomics and culture.</title>
        <authorList>
            <person name="Gilroy R."/>
            <person name="Ravi A."/>
            <person name="Getino M."/>
            <person name="Pursley I."/>
            <person name="Horton D.L."/>
            <person name="Alikhan N.F."/>
            <person name="Baker D."/>
            <person name="Gharbi K."/>
            <person name="Hall N."/>
            <person name="Watson M."/>
            <person name="Adriaenssens E.M."/>
            <person name="Foster-Nyarko E."/>
            <person name="Jarju S."/>
            <person name="Secka A."/>
            <person name="Antonio M."/>
            <person name="Oren A."/>
            <person name="Chaudhuri R.R."/>
            <person name="La Ragione R."/>
            <person name="Hildebrand F."/>
            <person name="Pallen M.J."/>
        </authorList>
    </citation>
    <scope>NUCLEOTIDE SEQUENCE</scope>
    <source>
        <strain evidence="3">ChiBcec8-13705</strain>
    </source>
</reference>
<dbReference type="Proteomes" id="UP000886803">
    <property type="component" value="Unassembled WGS sequence"/>
</dbReference>
<feature type="signal peptide" evidence="2">
    <location>
        <begin position="1"/>
        <end position="27"/>
    </location>
</feature>
<comment type="caution">
    <text evidence="3">The sequence shown here is derived from an EMBL/GenBank/DDBJ whole genome shotgun (WGS) entry which is preliminary data.</text>
</comment>
<organism evidence="3 4">
    <name type="scientific">Candidatus Gemmiger avicola</name>
    <dbReference type="NCBI Taxonomy" id="2838605"/>
    <lineage>
        <taxon>Bacteria</taxon>
        <taxon>Bacillati</taxon>
        <taxon>Bacillota</taxon>
        <taxon>Clostridia</taxon>
        <taxon>Eubacteriales</taxon>
        <taxon>Gemmiger</taxon>
    </lineage>
</organism>
<feature type="chain" id="PRO_5038586263" description="Lipoprotein" evidence="2">
    <location>
        <begin position="28"/>
        <end position="409"/>
    </location>
</feature>
<reference evidence="3" key="2">
    <citation type="submission" date="2021-04" db="EMBL/GenBank/DDBJ databases">
        <authorList>
            <person name="Gilroy R."/>
        </authorList>
    </citation>
    <scope>NUCLEOTIDE SEQUENCE</scope>
    <source>
        <strain evidence="3">ChiBcec8-13705</strain>
    </source>
</reference>
<evidence type="ECO:0000313" key="4">
    <source>
        <dbReference type="Proteomes" id="UP000886803"/>
    </source>
</evidence>
<proteinExistence type="predicted"/>
<name>A0A9D2S3R2_9FIRM</name>